<dbReference type="PANTHER" id="PTHR23077:SF198">
    <property type="entry name" value="ATP-DEPENDENT ZINC METALLOPROTEASE FTSH"/>
    <property type="match status" value="1"/>
</dbReference>
<dbReference type="GO" id="GO:0016887">
    <property type="term" value="F:ATP hydrolysis activity"/>
    <property type="evidence" value="ECO:0007669"/>
    <property type="project" value="InterPro"/>
</dbReference>
<keyword evidence="2" id="KW-0547">Nucleotide-binding</keyword>
<dbReference type="Gene3D" id="1.10.8.60">
    <property type="match status" value="1"/>
</dbReference>
<sequence length="338" mass="39265">MRSELLRQMFEAFAQGNKNRFLDIANEVIQEEEKKHHHLLAKDLKDILKTVSNGRSISNGTAKSRYKDAIPIPRDTEKGFPLLEIKEFFLDWTDIILDQELMAALLQIVDEVRHVEVFASYGLQPKQKILFCGPPGTGKTFSVQVISAVLGYRLIHVRFDSIVSSFLGETAANLRKIFDFIKYGQWVVLFDEFDIIGKHRDDQHEHGEIKRVVNNFMQMLDDYVGESLLISTTNHHHLLDSGLWRRFDEILFFDLPEADQRKQLFQKYLRVFDIAKDVSLETLTDKTEDFSAADIARVCQEALKKSLLEGKKKIYLPELEWAIKEQNRRKSVERDHIA</sequence>
<comment type="caution">
    <text evidence="2">The sequence shown here is derived from an EMBL/GenBank/DDBJ whole genome shotgun (WGS) entry which is preliminary data.</text>
</comment>
<dbReference type="InterPro" id="IPR041569">
    <property type="entry name" value="AAA_lid_3"/>
</dbReference>
<dbReference type="PANTHER" id="PTHR23077">
    <property type="entry name" value="AAA-FAMILY ATPASE"/>
    <property type="match status" value="1"/>
</dbReference>
<dbReference type="Proteomes" id="UP000783287">
    <property type="component" value="Unassembled WGS sequence"/>
</dbReference>
<dbReference type="Pfam" id="PF17862">
    <property type="entry name" value="AAA_lid_3"/>
    <property type="match status" value="1"/>
</dbReference>
<protein>
    <submittedName>
        <fullName evidence="2">ATP-binding protein</fullName>
    </submittedName>
</protein>
<organism evidence="2 3">
    <name type="scientific">Candidatus Dojkabacteria bacterium</name>
    <dbReference type="NCBI Taxonomy" id="2099670"/>
    <lineage>
        <taxon>Bacteria</taxon>
        <taxon>Candidatus Dojkabacteria</taxon>
    </lineage>
</organism>
<keyword evidence="2" id="KW-0067">ATP-binding</keyword>
<dbReference type="CDD" id="cd19481">
    <property type="entry name" value="RecA-like_protease"/>
    <property type="match status" value="1"/>
</dbReference>
<accession>A0A955L7A1</accession>
<dbReference type="SMART" id="SM00382">
    <property type="entry name" value="AAA"/>
    <property type="match status" value="1"/>
</dbReference>
<gene>
    <name evidence="2" type="ORF">KC909_06530</name>
</gene>
<dbReference type="InterPro" id="IPR003593">
    <property type="entry name" value="AAA+_ATPase"/>
</dbReference>
<dbReference type="InterPro" id="IPR050168">
    <property type="entry name" value="AAA_ATPase_domain"/>
</dbReference>
<evidence type="ECO:0000259" key="1">
    <source>
        <dbReference type="SMART" id="SM00382"/>
    </source>
</evidence>
<dbReference type="InterPro" id="IPR027417">
    <property type="entry name" value="P-loop_NTPase"/>
</dbReference>
<dbReference type="GO" id="GO:0005524">
    <property type="term" value="F:ATP binding"/>
    <property type="evidence" value="ECO:0007669"/>
    <property type="project" value="UniProtKB-KW"/>
</dbReference>
<name>A0A955L7A1_9BACT</name>
<proteinExistence type="predicted"/>
<reference evidence="2" key="1">
    <citation type="submission" date="2020-04" db="EMBL/GenBank/DDBJ databases">
        <authorList>
            <person name="Zhang T."/>
        </authorList>
    </citation>
    <scope>NUCLEOTIDE SEQUENCE</scope>
    <source>
        <strain evidence="2">HKST-UBA14</strain>
    </source>
</reference>
<dbReference type="Pfam" id="PF00004">
    <property type="entry name" value="AAA"/>
    <property type="match status" value="1"/>
</dbReference>
<dbReference type="AlphaFoldDB" id="A0A955L7A1"/>
<dbReference type="Gene3D" id="3.40.50.300">
    <property type="entry name" value="P-loop containing nucleotide triphosphate hydrolases"/>
    <property type="match status" value="1"/>
</dbReference>
<feature type="domain" description="AAA+ ATPase" evidence="1">
    <location>
        <begin position="125"/>
        <end position="257"/>
    </location>
</feature>
<dbReference type="InterPro" id="IPR003959">
    <property type="entry name" value="ATPase_AAA_core"/>
</dbReference>
<reference evidence="2" key="2">
    <citation type="journal article" date="2021" name="Microbiome">
        <title>Successional dynamics and alternative stable states in a saline activated sludge microbial community over 9 years.</title>
        <authorList>
            <person name="Wang Y."/>
            <person name="Ye J."/>
            <person name="Ju F."/>
            <person name="Liu L."/>
            <person name="Boyd J.A."/>
            <person name="Deng Y."/>
            <person name="Parks D.H."/>
            <person name="Jiang X."/>
            <person name="Yin X."/>
            <person name="Woodcroft B.J."/>
            <person name="Tyson G.W."/>
            <person name="Hugenholtz P."/>
            <person name="Polz M.F."/>
            <person name="Zhang T."/>
        </authorList>
    </citation>
    <scope>NUCLEOTIDE SEQUENCE</scope>
    <source>
        <strain evidence="2">HKST-UBA14</strain>
    </source>
</reference>
<evidence type="ECO:0000313" key="2">
    <source>
        <dbReference type="EMBL" id="MCA9383988.1"/>
    </source>
</evidence>
<dbReference type="EMBL" id="JAGQLK010000202">
    <property type="protein sequence ID" value="MCA9383988.1"/>
    <property type="molecule type" value="Genomic_DNA"/>
</dbReference>
<dbReference type="SUPFAM" id="SSF52540">
    <property type="entry name" value="P-loop containing nucleoside triphosphate hydrolases"/>
    <property type="match status" value="1"/>
</dbReference>
<evidence type="ECO:0000313" key="3">
    <source>
        <dbReference type="Proteomes" id="UP000783287"/>
    </source>
</evidence>